<geneLocation type="mitochondrion" evidence="2"/>
<keyword evidence="1" id="KW-1133">Transmembrane helix</keyword>
<protein>
    <submittedName>
        <fullName evidence="2">ATP synthase F0 subunit 8</fullName>
    </submittedName>
</protein>
<gene>
    <name evidence="2" type="primary">ATP8</name>
</gene>
<sequence length="40" mass="4593">MPQLSPMSTLLIFIVLLVGWICNFLLLSLFLLSKKMIKLN</sequence>
<feature type="transmembrane region" description="Helical" evidence="1">
    <location>
        <begin position="12"/>
        <end position="32"/>
    </location>
</feature>
<keyword evidence="2" id="KW-0496">Mitochondrion</keyword>
<dbReference type="AlphaFoldDB" id="A0A977TKH2"/>
<evidence type="ECO:0000256" key="1">
    <source>
        <dbReference type="SAM" id="Phobius"/>
    </source>
</evidence>
<dbReference type="EMBL" id="OL681899">
    <property type="protein sequence ID" value="UXW90891.1"/>
    <property type="molecule type" value="Genomic_DNA"/>
</dbReference>
<proteinExistence type="predicted"/>
<keyword evidence="1" id="KW-0472">Membrane</keyword>
<keyword evidence="1" id="KW-0812">Transmembrane</keyword>
<organism evidence="2">
    <name type="scientific">Succineidae gen. n. sp. z RM-2021</name>
    <dbReference type="NCBI Taxonomy" id="2871687"/>
    <lineage>
        <taxon>Eukaryota</taxon>
        <taxon>Metazoa</taxon>
        <taxon>Spiralia</taxon>
        <taxon>Lophotrochozoa</taxon>
        <taxon>Mollusca</taxon>
        <taxon>Gastropoda</taxon>
        <taxon>Heterobranchia</taxon>
        <taxon>Euthyneura</taxon>
        <taxon>Panpulmonata</taxon>
        <taxon>Eupulmonata</taxon>
        <taxon>Stylommatophora</taxon>
        <taxon>Helicina</taxon>
        <taxon>Succineoidea</taxon>
        <taxon>Succineidae</taxon>
    </lineage>
</organism>
<evidence type="ECO:0000313" key="2">
    <source>
        <dbReference type="EMBL" id="UXW90891.1"/>
    </source>
</evidence>
<reference evidence="2" key="1">
    <citation type="submission" date="2021-11" db="EMBL/GenBank/DDBJ databases">
        <authorList>
            <person name="Ma R."/>
        </authorList>
    </citation>
    <scope>NUCLEOTIDE SEQUENCE</scope>
</reference>
<accession>A0A977TKH2</accession>
<name>A0A977TKH2_9EUPU</name>